<evidence type="ECO:0000256" key="1">
    <source>
        <dbReference type="SAM" id="MobiDB-lite"/>
    </source>
</evidence>
<keyword evidence="3" id="KW-1185">Reference proteome</keyword>
<evidence type="ECO:0000313" key="2">
    <source>
        <dbReference type="EnsemblPlants" id="OGLUM09G09860.1"/>
    </source>
</evidence>
<evidence type="ECO:0000313" key="3">
    <source>
        <dbReference type="Proteomes" id="UP000026961"/>
    </source>
</evidence>
<name>A0A0E0B2P7_9ORYZ</name>
<reference evidence="2" key="2">
    <citation type="submission" date="2018-05" db="EMBL/GenBank/DDBJ databases">
        <title>OgluRS3 (Oryza glumaepatula Reference Sequence Version 3).</title>
        <authorList>
            <person name="Zhang J."/>
            <person name="Kudrna D."/>
            <person name="Lee S."/>
            <person name="Talag J."/>
            <person name="Welchert J."/>
            <person name="Wing R.A."/>
        </authorList>
    </citation>
    <scope>NUCLEOTIDE SEQUENCE [LARGE SCALE GENOMIC DNA]</scope>
</reference>
<accession>A0A0E0B2P7</accession>
<feature type="compositionally biased region" description="Basic and acidic residues" evidence="1">
    <location>
        <begin position="65"/>
        <end position="92"/>
    </location>
</feature>
<dbReference type="AlphaFoldDB" id="A0A0E0B2P7"/>
<reference evidence="2" key="1">
    <citation type="submission" date="2015-04" db="UniProtKB">
        <authorList>
            <consortium name="EnsemblPlants"/>
        </authorList>
    </citation>
    <scope>IDENTIFICATION</scope>
</reference>
<feature type="compositionally biased region" description="Low complexity" evidence="1">
    <location>
        <begin position="45"/>
        <end position="61"/>
    </location>
</feature>
<sequence length="92" mass="9979">MKMIPKNRGWRIREGAHDRTTPVTAVLQLLPTPGGVRQVCTLTSTLSASSSSRSPPAGATSLSHELLKRGGPENDQIKNHRTKTSKDCFAKI</sequence>
<dbReference type="Proteomes" id="UP000026961">
    <property type="component" value="Chromosome 9"/>
</dbReference>
<dbReference type="Gramene" id="OGLUM09G09860.1">
    <property type="protein sequence ID" value="OGLUM09G09860.1"/>
    <property type="gene ID" value="OGLUM09G09860"/>
</dbReference>
<dbReference type="EnsemblPlants" id="OGLUM09G09860.1">
    <property type="protein sequence ID" value="OGLUM09G09860.1"/>
    <property type="gene ID" value="OGLUM09G09860"/>
</dbReference>
<organism evidence="2">
    <name type="scientific">Oryza glumipatula</name>
    <dbReference type="NCBI Taxonomy" id="40148"/>
    <lineage>
        <taxon>Eukaryota</taxon>
        <taxon>Viridiplantae</taxon>
        <taxon>Streptophyta</taxon>
        <taxon>Embryophyta</taxon>
        <taxon>Tracheophyta</taxon>
        <taxon>Spermatophyta</taxon>
        <taxon>Magnoliopsida</taxon>
        <taxon>Liliopsida</taxon>
        <taxon>Poales</taxon>
        <taxon>Poaceae</taxon>
        <taxon>BOP clade</taxon>
        <taxon>Oryzoideae</taxon>
        <taxon>Oryzeae</taxon>
        <taxon>Oryzinae</taxon>
        <taxon>Oryza</taxon>
    </lineage>
</organism>
<dbReference type="HOGENOM" id="CLU_2416883_0_0_1"/>
<protein>
    <submittedName>
        <fullName evidence="2">Uncharacterized protein</fullName>
    </submittedName>
</protein>
<proteinExistence type="predicted"/>
<feature type="region of interest" description="Disordered" evidence="1">
    <location>
        <begin position="45"/>
        <end position="92"/>
    </location>
</feature>